<sequence length="72" mass="7905">MGYVVTMARDSSIRRNETGCARQTGENADELDETRLPENRRTGSGVSVTLWDEVTPVPLHTTTPLADESPES</sequence>
<dbReference type="EMBL" id="FCOI02000014">
    <property type="protein sequence ID" value="SAK69855.1"/>
    <property type="molecule type" value="Genomic_DNA"/>
</dbReference>
<name>A0A158BIF2_9BURK</name>
<evidence type="ECO:0000313" key="2">
    <source>
        <dbReference type="Proteomes" id="UP000054624"/>
    </source>
</evidence>
<reference evidence="2" key="1">
    <citation type="submission" date="2016-01" db="EMBL/GenBank/DDBJ databases">
        <authorList>
            <person name="Peeters Charlotte."/>
        </authorList>
    </citation>
    <scope>NUCLEOTIDE SEQUENCE [LARGE SCALE GENOMIC DNA]</scope>
</reference>
<proteinExistence type="predicted"/>
<gene>
    <name evidence="1" type="ORF">AWB76_04264</name>
</gene>
<evidence type="ECO:0000313" key="1">
    <source>
        <dbReference type="EMBL" id="SAK69855.1"/>
    </source>
</evidence>
<accession>A0A158BIF2</accession>
<dbReference type="Proteomes" id="UP000054624">
    <property type="component" value="Unassembled WGS sequence"/>
</dbReference>
<protein>
    <submittedName>
        <fullName evidence="1">Uncharacterized protein</fullName>
    </submittedName>
</protein>
<keyword evidence="2" id="KW-1185">Reference proteome</keyword>
<organism evidence="1 2">
    <name type="scientific">Caballeronia temeraria</name>
    <dbReference type="NCBI Taxonomy" id="1777137"/>
    <lineage>
        <taxon>Bacteria</taxon>
        <taxon>Pseudomonadati</taxon>
        <taxon>Pseudomonadota</taxon>
        <taxon>Betaproteobacteria</taxon>
        <taxon>Burkholderiales</taxon>
        <taxon>Burkholderiaceae</taxon>
        <taxon>Caballeronia</taxon>
    </lineage>
</organism>
<dbReference type="AlphaFoldDB" id="A0A158BIF2"/>